<evidence type="ECO:0000313" key="2">
    <source>
        <dbReference type="Proteomes" id="UP001499878"/>
    </source>
</evidence>
<accession>A0ABP9SZS9</accession>
<reference evidence="2" key="1">
    <citation type="journal article" date="2019" name="Int. J. Syst. Evol. Microbiol.">
        <title>The Global Catalogue of Microorganisms (GCM) 10K type strain sequencing project: providing services to taxonomists for standard genome sequencing and annotation.</title>
        <authorList>
            <consortium name="The Broad Institute Genomics Platform"/>
            <consortium name="The Broad Institute Genome Sequencing Center for Infectious Disease"/>
            <person name="Wu L."/>
            <person name="Ma J."/>
        </authorList>
    </citation>
    <scope>NUCLEOTIDE SEQUENCE [LARGE SCALE GENOMIC DNA]</scope>
    <source>
        <strain evidence="2">JCM 18306</strain>
    </source>
</reference>
<proteinExistence type="predicted"/>
<name>A0ABP9SZS9_9ACTN</name>
<dbReference type="RefSeq" id="WP_345629295.1">
    <property type="nucleotide sequence ID" value="NZ_BAABJR010000005.1"/>
</dbReference>
<protein>
    <submittedName>
        <fullName evidence="1">Uncharacterized protein</fullName>
    </submittedName>
</protein>
<dbReference type="Proteomes" id="UP001499878">
    <property type="component" value="Unassembled WGS sequence"/>
</dbReference>
<dbReference type="SUPFAM" id="SSF51556">
    <property type="entry name" value="Metallo-dependent hydrolases"/>
    <property type="match status" value="1"/>
</dbReference>
<evidence type="ECO:0000313" key="1">
    <source>
        <dbReference type="EMBL" id="GAA5207511.1"/>
    </source>
</evidence>
<keyword evidence="2" id="KW-1185">Reference proteome</keyword>
<sequence>MAPRQPMGFLNQRGLHLAKPRPSDYVRDNIMITTSGVSDHTPLLGGLRALGADRIMFSTDCRPLASSPAAAT</sequence>
<dbReference type="Gene3D" id="3.20.20.140">
    <property type="entry name" value="Metal-dependent hydrolases"/>
    <property type="match status" value="1"/>
</dbReference>
<comment type="caution">
    <text evidence="1">The sequence shown here is derived from an EMBL/GenBank/DDBJ whole genome shotgun (WGS) entry which is preliminary data.</text>
</comment>
<dbReference type="InterPro" id="IPR032466">
    <property type="entry name" value="Metal_Hydrolase"/>
</dbReference>
<organism evidence="1 2">
    <name type="scientific">Streptomyces thinghirensis</name>
    <dbReference type="NCBI Taxonomy" id="551547"/>
    <lineage>
        <taxon>Bacteria</taxon>
        <taxon>Bacillati</taxon>
        <taxon>Actinomycetota</taxon>
        <taxon>Actinomycetes</taxon>
        <taxon>Kitasatosporales</taxon>
        <taxon>Streptomycetaceae</taxon>
        <taxon>Streptomyces</taxon>
    </lineage>
</organism>
<gene>
    <name evidence="1" type="ORF">GCM10023323_23300</name>
</gene>
<dbReference type="EMBL" id="BAABJR010000005">
    <property type="protein sequence ID" value="GAA5207511.1"/>
    <property type="molecule type" value="Genomic_DNA"/>
</dbReference>